<feature type="coiled-coil region" evidence="1">
    <location>
        <begin position="152"/>
        <end position="307"/>
    </location>
</feature>
<keyword evidence="1" id="KW-0175">Coiled coil</keyword>
<gene>
    <name evidence="3" type="ORF">ETB97_010746</name>
</gene>
<evidence type="ECO:0000313" key="4">
    <source>
        <dbReference type="Proteomes" id="UP000541154"/>
    </source>
</evidence>
<sequence>MSYKPLKQCTAKWQSCVTERPAQEGGRNVSLSPTNNKSRVVKHRRMTGERVISRQSAFALADSGSTELSEEDLFQLLIAKMKVREEKDVAASSVRQQMEANISELTEENNALRSQLEVVNVIQNRENGLAQQIEHLESRLFEVQIPEKSEPTAAETQERVELELKIQQLSAELSRSEEKLLSRTAENEGIRLSLLEAVTKGQEAEARASNLESETTTLRAEVEAIETKVREELNRASVIARDQHRAKYEQQIHELLREKVELNKGIQKVKHELLKVQKALAEKETAYTKKQNEVECLENQIQALGRDCMEKDALLAEKDADISRLREMETLTAALKSSVQGQLNDANAKVASLEKELTIVKEETCISSQMSQDKLDTFQKDLLAKEEECTRIKKELSTEISARLNLESGKSKAKSEIHTLLRRVQDSEHWVKKIKDLLGQMDAISPKELSPETWNRLMTLLQPAELETLDFTTWHEPTDGGLSQCGNENDDKCAPIVSTPQPSCGVSENDVVQTTELIYRTQSFQRGVYSSPIKDDLKAGKFEVADRKSPCVPETQQSNSIVPFSSIRQLSPASCSISEQDHGDIAAMLVPTPDKEFATEKLGTLSDSNGGGDVAAGTSKKHATVKTEDIKTQAGELGPLERKNHHLEADQPIGQDTQTTEEKKNVVVTPKAVTFETQNPSTSGEKRKAPDSENGHDQGSTLQMPFLGRPVRMSRRTYSRSRQISQVRSQEQFANQDSFYPSSSNTLDRHSAGGMDSVDNKRARVSTSPQRRQQTRTNSRFVERKASPTSLASGSSRYSSLNGSSRPNNQRWSARGGRRTRGDRYSARFNRLI</sequence>
<feature type="region of interest" description="Disordered" evidence="2">
    <location>
        <begin position="603"/>
        <end position="833"/>
    </location>
</feature>
<protein>
    <submittedName>
        <fullName evidence="3">Uncharacterized protein</fullName>
    </submittedName>
</protein>
<feature type="compositionally biased region" description="Polar residues" evidence="2">
    <location>
        <begin position="733"/>
        <end position="746"/>
    </location>
</feature>
<evidence type="ECO:0000313" key="3">
    <source>
        <dbReference type="EMBL" id="KAF5866652.1"/>
    </source>
</evidence>
<accession>A0A8H6AFW5</accession>
<dbReference type="AlphaFoldDB" id="A0A8H6AFW5"/>
<feature type="coiled-coil region" evidence="1">
    <location>
        <begin position="95"/>
        <end position="122"/>
    </location>
</feature>
<feature type="compositionally biased region" description="Polar residues" evidence="2">
    <location>
        <begin position="29"/>
        <end position="38"/>
    </location>
</feature>
<feature type="compositionally biased region" description="Low complexity" evidence="2">
    <location>
        <begin position="720"/>
        <end position="732"/>
    </location>
</feature>
<feature type="compositionally biased region" description="Basic and acidic residues" evidence="2">
    <location>
        <begin position="639"/>
        <end position="649"/>
    </location>
</feature>
<name>A0A8H6AFW5_PETAA</name>
<reference evidence="3 4" key="1">
    <citation type="submission" date="2019-04" db="EMBL/GenBank/DDBJ databases">
        <title>Aspergillus burnettii sp. nov., novel species from soil in southeast Queensland.</title>
        <authorList>
            <person name="Gilchrist C.L.M."/>
            <person name="Pitt J.I."/>
            <person name="Lange L."/>
            <person name="Lacey H.J."/>
            <person name="Vuong D."/>
            <person name="Midgley D.J."/>
            <person name="Greenfield P."/>
            <person name="Bradbury M."/>
            <person name="Lacey E."/>
            <person name="Busk P.K."/>
            <person name="Pilgaard B."/>
            <person name="Chooi Y.H."/>
            <person name="Piggott A.M."/>
        </authorList>
    </citation>
    <scope>NUCLEOTIDE SEQUENCE [LARGE SCALE GENOMIC DNA]</scope>
    <source>
        <strain evidence="3 4">FRR 5400</strain>
    </source>
</reference>
<evidence type="ECO:0000256" key="2">
    <source>
        <dbReference type="SAM" id="MobiDB-lite"/>
    </source>
</evidence>
<dbReference type="EMBL" id="SPNV01000006">
    <property type="protein sequence ID" value="KAF5866652.1"/>
    <property type="molecule type" value="Genomic_DNA"/>
</dbReference>
<keyword evidence="4" id="KW-1185">Reference proteome</keyword>
<feature type="compositionally biased region" description="Low complexity" evidence="2">
    <location>
        <begin position="790"/>
        <end position="806"/>
    </location>
</feature>
<feature type="compositionally biased region" description="Polar residues" evidence="2">
    <location>
        <begin position="765"/>
        <end position="780"/>
    </location>
</feature>
<organism evidence="3 4">
    <name type="scientific">Petromyces alliaceus</name>
    <name type="common">Aspergillus alliaceus</name>
    <dbReference type="NCBI Taxonomy" id="209559"/>
    <lineage>
        <taxon>Eukaryota</taxon>
        <taxon>Fungi</taxon>
        <taxon>Dikarya</taxon>
        <taxon>Ascomycota</taxon>
        <taxon>Pezizomycotina</taxon>
        <taxon>Eurotiomycetes</taxon>
        <taxon>Eurotiomycetidae</taxon>
        <taxon>Eurotiales</taxon>
        <taxon>Aspergillaceae</taxon>
        <taxon>Aspergillus</taxon>
        <taxon>Aspergillus subgen. Circumdati</taxon>
    </lineage>
</organism>
<feature type="coiled-coil region" evidence="1">
    <location>
        <begin position="336"/>
        <end position="395"/>
    </location>
</feature>
<dbReference type="Proteomes" id="UP000541154">
    <property type="component" value="Unassembled WGS sequence"/>
</dbReference>
<comment type="caution">
    <text evidence="3">The sequence shown here is derived from an EMBL/GenBank/DDBJ whole genome shotgun (WGS) entry which is preliminary data.</text>
</comment>
<feature type="region of interest" description="Disordered" evidence="2">
    <location>
        <begin position="20"/>
        <end position="43"/>
    </location>
</feature>
<evidence type="ECO:0000256" key="1">
    <source>
        <dbReference type="SAM" id="Coils"/>
    </source>
</evidence>
<feature type="compositionally biased region" description="Basic and acidic residues" evidence="2">
    <location>
        <begin position="684"/>
        <end position="696"/>
    </location>
</feature>
<proteinExistence type="predicted"/>